<dbReference type="AlphaFoldDB" id="A0AAP7FLX1"/>
<dbReference type="Proteomes" id="UP000077242">
    <property type="component" value="Unassembled WGS sequence"/>
</dbReference>
<sequence>MLEEILPYDRIPFPYDLPMSFQWVVELFRWREVDIAPFQLAFSGTAKQATDRAKPIKMIEHCRPSVSV</sequence>
<protein>
    <submittedName>
        <fullName evidence="1">Uncharacterized protein</fullName>
    </submittedName>
</protein>
<accession>A0AAP7FLX1</accession>
<name>A0AAP7FLX1_9PSED</name>
<gene>
    <name evidence="1" type="ORF">AYJ70_16020</name>
</gene>
<proteinExistence type="predicted"/>
<dbReference type="EMBL" id="LSTU01000032">
    <property type="protein sequence ID" value="OAH50048.1"/>
    <property type="molecule type" value="Genomic_DNA"/>
</dbReference>
<comment type="caution">
    <text evidence="1">The sequence shown here is derived from an EMBL/GenBank/DDBJ whole genome shotgun (WGS) entry which is preliminary data.</text>
</comment>
<organism evidence="1 2">
    <name type="scientific">Pseudomonas monteilii</name>
    <dbReference type="NCBI Taxonomy" id="76759"/>
    <lineage>
        <taxon>Bacteria</taxon>
        <taxon>Pseudomonadati</taxon>
        <taxon>Pseudomonadota</taxon>
        <taxon>Gammaproteobacteria</taxon>
        <taxon>Pseudomonadales</taxon>
        <taxon>Pseudomonadaceae</taxon>
        <taxon>Pseudomonas</taxon>
    </lineage>
</organism>
<evidence type="ECO:0000313" key="2">
    <source>
        <dbReference type="Proteomes" id="UP000077242"/>
    </source>
</evidence>
<evidence type="ECO:0000313" key="1">
    <source>
        <dbReference type="EMBL" id="OAH50048.1"/>
    </source>
</evidence>
<reference evidence="2" key="1">
    <citation type="submission" date="2016-02" db="EMBL/GenBank/DDBJ databases">
        <title>Dietzia cinnamea strain CD11_5 genome sequencing and assembly.</title>
        <authorList>
            <person name="Kaur G."/>
            <person name="Nair G.R."/>
            <person name="Mayilraj S."/>
        </authorList>
    </citation>
    <scope>NUCLEOTIDE SEQUENCE [LARGE SCALE GENOMIC DNA]</scope>
    <source>
        <strain evidence="2">CD10_2</strain>
    </source>
</reference>